<keyword evidence="1" id="KW-0460">Magnesium</keyword>
<comment type="catalytic activity">
    <reaction evidence="1">
        <text>DNA(n) + a 2'-deoxyribonucleoside 5'-triphosphate = DNA(n+1) + diphosphate</text>
        <dbReference type="Rhea" id="RHEA:22508"/>
        <dbReference type="Rhea" id="RHEA-COMP:17339"/>
        <dbReference type="Rhea" id="RHEA-COMP:17340"/>
        <dbReference type="ChEBI" id="CHEBI:33019"/>
        <dbReference type="ChEBI" id="CHEBI:61560"/>
        <dbReference type="ChEBI" id="CHEBI:173112"/>
        <dbReference type="EC" id="2.7.7.49"/>
    </reaction>
</comment>
<keyword evidence="1" id="KW-0695">RNA-directed DNA polymerase</keyword>
<comment type="similarity">
    <text evidence="1">Belongs to the reverse transcriptase family. Telomerase subfamily.</text>
</comment>
<dbReference type="EC" id="2.7.7.49" evidence="1"/>
<dbReference type="GO" id="GO:0000333">
    <property type="term" value="C:telomerase catalytic core complex"/>
    <property type="evidence" value="ECO:0007669"/>
    <property type="project" value="TreeGrafter"/>
</dbReference>
<keyword evidence="1" id="KW-0808">Transferase</keyword>
<proteinExistence type="inferred from homology"/>
<keyword evidence="1" id="KW-0479">Metal-binding</keyword>
<comment type="caution">
    <text evidence="3">The sequence shown here is derived from an EMBL/GenBank/DDBJ whole genome shotgun (WGS) entry which is preliminary data.</text>
</comment>
<dbReference type="OrthoDB" id="289721at2759"/>
<dbReference type="GO" id="GO:0007004">
    <property type="term" value="P:telomere maintenance via telomerase"/>
    <property type="evidence" value="ECO:0007669"/>
    <property type="project" value="TreeGrafter"/>
</dbReference>
<feature type="non-terminal residue" evidence="3">
    <location>
        <position position="1"/>
    </location>
</feature>
<dbReference type="EMBL" id="JABBWG010000036">
    <property type="protein sequence ID" value="KAG1808929.1"/>
    <property type="molecule type" value="Genomic_DNA"/>
</dbReference>
<dbReference type="InterPro" id="IPR049915">
    <property type="entry name" value="TERT_TEN"/>
</dbReference>
<keyword evidence="1" id="KW-0158">Chromosome</keyword>
<dbReference type="GO" id="GO:0070034">
    <property type="term" value="F:telomerase RNA binding"/>
    <property type="evidence" value="ECO:0007669"/>
    <property type="project" value="TreeGrafter"/>
</dbReference>
<dbReference type="GO" id="GO:0042162">
    <property type="term" value="F:telomeric DNA binding"/>
    <property type="evidence" value="ECO:0007669"/>
    <property type="project" value="TreeGrafter"/>
</dbReference>
<evidence type="ECO:0000313" key="3">
    <source>
        <dbReference type="EMBL" id="KAG1808929.1"/>
    </source>
</evidence>
<dbReference type="Pfam" id="PF11474">
    <property type="entry name" value="TEN_TERT"/>
    <property type="match status" value="1"/>
</dbReference>
<dbReference type="GeneID" id="64625564"/>
<dbReference type="AlphaFoldDB" id="A0A9P7J8V3"/>
<sequence length="121" mass="13631">ITSCFVNTVITALEAAEWETLLERIGVDIMLHLLTKTSIFIKLPNECLCQLTGEPLIHEIPPKIDGCTALSDSETSNLGKRKRHPLECSGPRKRLKVVRLKDFRRVFPKSLTNAATISFER</sequence>
<organism evidence="3 4">
    <name type="scientific">Suillus subaureus</name>
    <dbReference type="NCBI Taxonomy" id="48587"/>
    <lineage>
        <taxon>Eukaryota</taxon>
        <taxon>Fungi</taxon>
        <taxon>Dikarya</taxon>
        <taxon>Basidiomycota</taxon>
        <taxon>Agaricomycotina</taxon>
        <taxon>Agaricomycetes</taxon>
        <taxon>Agaricomycetidae</taxon>
        <taxon>Boletales</taxon>
        <taxon>Suillineae</taxon>
        <taxon>Suillaceae</taxon>
        <taxon>Suillus</taxon>
    </lineage>
</organism>
<keyword evidence="1" id="KW-0548">Nucleotidyltransferase</keyword>
<evidence type="ECO:0000256" key="1">
    <source>
        <dbReference type="RuleBase" id="RU365061"/>
    </source>
</evidence>
<dbReference type="GO" id="GO:0003720">
    <property type="term" value="F:telomerase activity"/>
    <property type="evidence" value="ECO:0007669"/>
    <property type="project" value="InterPro"/>
</dbReference>
<dbReference type="GO" id="GO:0000781">
    <property type="term" value="C:chromosome, telomeric region"/>
    <property type="evidence" value="ECO:0007669"/>
    <property type="project" value="UniProtKB-SubCell"/>
</dbReference>
<keyword evidence="4" id="KW-1185">Reference proteome</keyword>
<dbReference type="RefSeq" id="XP_041188921.1">
    <property type="nucleotide sequence ID" value="XM_041331547.1"/>
</dbReference>
<protein>
    <recommendedName>
        <fullName evidence="1">Telomerase reverse transcriptase</fullName>
        <ecNumber evidence="1">2.7.7.49</ecNumber>
    </recommendedName>
    <alternativeName>
        <fullName evidence="1">Telomerase catalytic subunit</fullName>
    </alternativeName>
</protein>
<evidence type="ECO:0000259" key="2">
    <source>
        <dbReference type="Pfam" id="PF11474"/>
    </source>
</evidence>
<dbReference type="PANTHER" id="PTHR12066">
    <property type="entry name" value="TELOMERASE REVERSE TRANSCRIPTASE"/>
    <property type="match status" value="1"/>
</dbReference>
<gene>
    <name evidence="3" type="ORF">BJ212DRAFT_1280229</name>
</gene>
<keyword evidence="1" id="KW-0539">Nucleus</keyword>
<comment type="function">
    <text evidence="1">Telomerase is a ribonucleoprotein enzyme essential for the replication of chromosome termini in most eukaryotes. It elongates telomeres. It is a reverse transcriptase that adds simple sequence repeats to chromosome ends by copying a template sequence within the RNA component of the enzyme.</text>
</comment>
<reference evidence="3" key="1">
    <citation type="journal article" date="2020" name="New Phytol.">
        <title>Comparative genomics reveals dynamic genome evolution in host specialist ectomycorrhizal fungi.</title>
        <authorList>
            <person name="Lofgren L.A."/>
            <person name="Nguyen N.H."/>
            <person name="Vilgalys R."/>
            <person name="Ruytinx J."/>
            <person name="Liao H.L."/>
            <person name="Branco S."/>
            <person name="Kuo A."/>
            <person name="LaButti K."/>
            <person name="Lipzen A."/>
            <person name="Andreopoulos W."/>
            <person name="Pangilinan J."/>
            <person name="Riley R."/>
            <person name="Hundley H."/>
            <person name="Na H."/>
            <person name="Barry K."/>
            <person name="Grigoriev I.V."/>
            <person name="Stajich J.E."/>
            <person name="Kennedy P.G."/>
        </authorList>
    </citation>
    <scope>NUCLEOTIDE SEQUENCE</scope>
    <source>
        <strain evidence="3">MN1</strain>
    </source>
</reference>
<keyword evidence="1" id="KW-0779">Telomere</keyword>
<name>A0A9P7J8V3_9AGAM</name>
<evidence type="ECO:0000313" key="4">
    <source>
        <dbReference type="Proteomes" id="UP000807769"/>
    </source>
</evidence>
<feature type="domain" description="Telomerase reverse transcriptase TEN" evidence="2">
    <location>
        <begin position="5"/>
        <end position="56"/>
    </location>
</feature>
<dbReference type="Proteomes" id="UP000807769">
    <property type="component" value="Unassembled WGS sequence"/>
</dbReference>
<dbReference type="InterPro" id="IPR003545">
    <property type="entry name" value="Telomerase_RT"/>
</dbReference>
<dbReference type="PANTHER" id="PTHR12066:SF0">
    <property type="entry name" value="TELOMERASE REVERSE TRANSCRIPTASE"/>
    <property type="match status" value="1"/>
</dbReference>
<dbReference type="GO" id="GO:0046872">
    <property type="term" value="F:metal ion binding"/>
    <property type="evidence" value="ECO:0007669"/>
    <property type="project" value="UniProtKB-KW"/>
</dbReference>
<accession>A0A9P7J8V3</accession>
<comment type="subcellular location">
    <subcellularLocation>
        <location evidence="1">Nucleus</location>
    </subcellularLocation>
    <subcellularLocation>
        <location evidence="1">Chromosome</location>
        <location evidence="1">Telomere</location>
    </subcellularLocation>
</comment>